<evidence type="ECO:0000313" key="2">
    <source>
        <dbReference type="EMBL" id="CAK0881154.1"/>
    </source>
</evidence>
<sequence length="130" mass="13137">MIRFDSEAQARQWQQVLARAAALSAPSAQRIQQLLDDLDTLSASNCSLERSCTSRAVQRAAAGSPPAAPGAPPAAAAPAAAAPRPRSPARLEKLRQSGEARLLGLPPLALESAPAFPEPAGAPPAGSAGG</sequence>
<accession>A0ABN9W4Y0</accession>
<proteinExistence type="predicted"/>
<gene>
    <name evidence="2" type="ORF">PCOR1329_LOCUS64086</name>
</gene>
<evidence type="ECO:0008006" key="4">
    <source>
        <dbReference type="Google" id="ProtNLM"/>
    </source>
</evidence>
<comment type="caution">
    <text evidence="2">The sequence shown here is derived from an EMBL/GenBank/DDBJ whole genome shotgun (WGS) entry which is preliminary data.</text>
</comment>
<feature type="compositionally biased region" description="Low complexity" evidence="1">
    <location>
        <begin position="73"/>
        <end position="84"/>
    </location>
</feature>
<protein>
    <recommendedName>
        <fullName evidence="4">PH domain-containing protein</fullName>
    </recommendedName>
</protein>
<dbReference type="Proteomes" id="UP001189429">
    <property type="component" value="Unassembled WGS sequence"/>
</dbReference>
<reference evidence="2" key="1">
    <citation type="submission" date="2023-10" db="EMBL/GenBank/DDBJ databases">
        <authorList>
            <person name="Chen Y."/>
            <person name="Shah S."/>
            <person name="Dougan E. K."/>
            <person name="Thang M."/>
            <person name="Chan C."/>
        </authorList>
    </citation>
    <scope>NUCLEOTIDE SEQUENCE [LARGE SCALE GENOMIC DNA]</scope>
</reference>
<name>A0ABN9W4Y0_9DINO</name>
<feature type="compositionally biased region" description="Basic and acidic residues" evidence="1">
    <location>
        <begin position="89"/>
        <end position="98"/>
    </location>
</feature>
<organism evidence="2 3">
    <name type="scientific">Prorocentrum cordatum</name>
    <dbReference type="NCBI Taxonomy" id="2364126"/>
    <lineage>
        <taxon>Eukaryota</taxon>
        <taxon>Sar</taxon>
        <taxon>Alveolata</taxon>
        <taxon>Dinophyceae</taxon>
        <taxon>Prorocentrales</taxon>
        <taxon>Prorocentraceae</taxon>
        <taxon>Prorocentrum</taxon>
    </lineage>
</organism>
<dbReference type="EMBL" id="CAUYUJ010018159">
    <property type="protein sequence ID" value="CAK0881154.1"/>
    <property type="molecule type" value="Genomic_DNA"/>
</dbReference>
<evidence type="ECO:0000256" key="1">
    <source>
        <dbReference type="SAM" id="MobiDB-lite"/>
    </source>
</evidence>
<feature type="region of interest" description="Disordered" evidence="1">
    <location>
        <begin position="55"/>
        <end position="130"/>
    </location>
</feature>
<keyword evidence="3" id="KW-1185">Reference proteome</keyword>
<evidence type="ECO:0000313" key="3">
    <source>
        <dbReference type="Proteomes" id="UP001189429"/>
    </source>
</evidence>